<dbReference type="Gene3D" id="3.40.50.410">
    <property type="entry name" value="von Willebrand factor, type A domain"/>
    <property type="match status" value="1"/>
</dbReference>
<proteinExistence type="predicted"/>
<dbReference type="AlphaFoldDB" id="D1A9E8"/>
<dbReference type="STRING" id="471852.Tcur_1261"/>
<dbReference type="InterPro" id="IPR036465">
    <property type="entry name" value="vWFA_dom_sf"/>
</dbReference>
<dbReference type="KEGG" id="tcu:Tcur_1261"/>
<keyword evidence="2" id="KW-0472">Membrane</keyword>
<dbReference type="SUPFAM" id="SSF53300">
    <property type="entry name" value="vWA-like"/>
    <property type="match status" value="1"/>
</dbReference>
<dbReference type="eggNOG" id="COG2304">
    <property type="taxonomic scope" value="Bacteria"/>
</dbReference>
<organism evidence="4 5">
    <name type="scientific">Thermomonospora curvata (strain ATCC 19995 / DSM 43183 / JCM 3096 / KCTC 9072 / NBRC 15933 / NCIMB 10081 / Henssen B9)</name>
    <dbReference type="NCBI Taxonomy" id="471852"/>
    <lineage>
        <taxon>Bacteria</taxon>
        <taxon>Bacillati</taxon>
        <taxon>Actinomycetota</taxon>
        <taxon>Actinomycetes</taxon>
        <taxon>Streptosporangiales</taxon>
        <taxon>Thermomonosporaceae</taxon>
        <taxon>Thermomonospora</taxon>
    </lineage>
</organism>
<dbReference type="HOGENOM" id="CLU_018489_2_0_11"/>
<dbReference type="eggNOG" id="COG1840">
    <property type="taxonomic scope" value="Bacteria"/>
</dbReference>
<evidence type="ECO:0000259" key="3">
    <source>
        <dbReference type="PROSITE" id="PS50234"/>
    </source>
</evidence>
<feature type="domain" description="VWFA" evidence="3">
    <location>
        <begin position="612"/>
        <end position="808"/>
    </location>
</feature>
<evidence type="ECO:0000313" key="5">
    <source>
        <dbReference type="Proteomes" id="UP000001918"/>
    </source>
</evidence>
<dbReference type="Pfam" id="PF00092">
    <property type="entry name" value="VWA"/>
    <property type="match status" value="1"/>
</dbReference>
<feature type="region of interest" description="Disordered" evidence="1">
    <location>
        <begin position="1"/>
        <end position="235"/>
    </location>
</feature>
<sequence length="814" mass="85161">MSGRHRNDLPEEPGNGGHDAHPSSAFGPAGGGSSDWFSPRERQSPPPASGGPGSYGPQDDPLSGPTGRFQEPGGASPAAGYGGYGDRGPAGGSGEYGPPGERSPAGGHSAWGTPGRTGENDIPDWFSAPPERRSAQSSGAFSAPTGPREPSPAEWSPHSTGGHSVPPGAGASRASDSFGASRPEGPGARDSGAFAGGGFGSYETISRSDGGPTRGGGSGGSGRSGGGSGSGEYDYGERRRKRNLAALIGPMAGAVGLAVLLGVGVYAFAGAGGGCGGDDALKLDVAVAPEIKEAADKMAGRFNEAKHKVDDKCVQVAVRSADPSSLTALLSGQAVENETNRRPDVWIPDSSAWLSLVRLSEKGKNSVRPTKTSLAQTPIVVAMPQTLAASLRRQGVISSPSWDNLLAAVGALPGGAQTKNQVIPAGSVRLFVPDPTRNAVGLTSLLLANILLANDPNREAIFTGMTRTMRENTTPSVAAQFASFRRDRKGRYPMALTHEQSVWAHNRGNPSEPAVAIYPSEGTLNLDYPMAVVSTDAAKQRAAGLLEQAINSEPTREDVRALGFRSADGKAPSTFGTRTGVSPQRLRLLPTPQPATVQELVQAWSKLSLSIRMLSIIDISGSMLAPVGGGLTRMQATARVAQGGLSLLPNDSELGQWVFSTKLDGDKDYKEIVPMGPLGERVGSVTRRQLLLSSLSRIEPKPTGDTGLYDTILAAYRYMSKTYKPEFGNSILLFTDGKNEDDDGPTLRQTLRELESMIDPTRPIQVIMLGFGPGVDVNELKQIAKVTRGDVYVTQNPNEIQKIFLQALSKRMAN</sequence>
<dbReference type="Pfam" id="PF13531">
    <property type="entry name" value="SBP_bac_11"/>
    <property type="match status" value="1"/>
</dbReference>
<feature type="compositionally biased region" description="Gly residues" evidence="1">
    <location>
        <begin position="80"/>
        <end position="97"/>
    </location>
</feature>
<keyword evidence="2" id="KW-0812">Transmembrane</keyword>
<evidence type="ECO:0000313" key="4">
    <source>
        <dbReference type="EMBL" id="ACY96844.1"/>
    </source>
</evidence>
<feature type="compositionally biased region" description="Gly residues" evidence="1">
    <location>
        <begin position="212"/>
        <end position="230"/>
    </location>
</feature>
<dbReference type="InterPro" id="IPR002035">
    <property type="entry name" value="VWF_A"/>
</dbReference>
<dbReference type="SUPFAM" id="SSF53850">
    <property type="entry name" value="Periplasmic binding protein-like II"/>
    <property type="match status" value="1"/>
</dbReference>
<name>D1A9E8_THECD</name>
<reference evidence="4 5" key="1">
    <citation type="journal article" date="2011" name="Stand. Genomic Sci.">
        <title>Complete genome sequence of Thermomonospora curvata type strain (B9).</title>
        <authorList>
            <person name="Chertkov O."/>
            <person name="Sikorski J."/>
            <person name="Nolan M."/>
            <person name="Lapidus A."/>
            <person name="Lucas S."/>
            <person name="Del Rio T.G."/>
            <person name="Tice H."/>
            <person name="Cheng J.F."/>
            <person name="Goodwin L."/>
            <person name="Pitluck S."/>
            <person name="Liolios K."/>
            <person name="Ivanova N."/>
            <person name="Mavromatis K."/>
            <person name="Mikhailova N."/>
            <person name="Ovchinnikova G."/>
            <person name="Pati A."/>
            <person name="Chen A."/>
            <person name="Palaniappan K."/>
            <person name="Djao O.D."/>
            <person name="Land M."/>
            <person name="Hauser L."/>
            <person name="Chang Y.J."/>
            <person name="Jeffries C.D."/>
            <person name="Brettin T."/>
            <person name="Han C."/>
            <person name="Detter J.C."/>
            <person name="Rohde M."/>
            <person name="Goker M."/>
            <person name="Woyke T."/>
            <person name="Bristow J."/>
            <person name="Eisen J.A."/>
            <person name="Markowitz V."/>
            <person name="Hugenholtz P."/>
            <person name="Klenk H.P."/>
            <person name="Kyrpides N.C."/>
        </authorList>
    </citation>
    <scope>NUCLEOTIDE SEQUENCE [LARGE SCALE GENOMIC DNA]</scope>
    <source>
        <strain evidence="5">ATCC 19995 / DSM 43183 / JCM 3096 / KCTC 9072 / NBRC 15933 / NCIMB 10081 / Henssen B9</strain>
    </source>
</reference>
<gene>
    <name evidence="4" type="ordered locus">Tcur_1261</name>
</gene>
<evidence type="ECO:0000256" key="1">
    <source>
        <dbReference type="SAM" id="MobiDB-lite"/>
    </source>
</evidence>
<dbReference type="Proteomes" id="UP000001918">
    <property type="component" value="Chromosome"/>
</dbReference>
<dbReference type="PROSITE" id="PS50234">
    <property type="entry name" value="VWFA"/>
    <property type="match status" value="1"/>
</dbReference>
<dbReference type="OrthoDB" id="5621159at2"/>
<accession>D1A9E8</accession>
<dbReference type="EMBL" id="CP001738">
    <property type="protein sequence ID" value="ACY96844.1"/>
    <property type="molecule type" value="Genomic_DNA"/>
</dbReference>
<keyword evidence="2" id="KW-1133">Transmembrane helix</keyword>
<evidence type="ECO:0000256" key="2">
    <source>
        <dbReference type="SAM" id="Phobius"/>
    </source>
</evidence>
<protein>
    <submittedName>
        <fullName evidence="4">von Willebrand factor type A</fullName>
    </submittedName>
</protein>
<feature type="transmembrane region" description="Helical" evidence="2">
    <location>
        <begin position="244"/>
        <end position="269"/>
    </location>
</feature>
<dbReference type="SMART" id="SM00327">
    <property type="entry name" value="VWA"/>
    <property type="match status" value="1"/>
</dbReference>
<keyword evidence="5" id="KW-1185">Reference proteome</keyword>
<dbReference type="RefSeq" id="WP_012851628.1">
    <property type="nucleotide sequence ID" value="NC_013510.1"/>
</dbReference>